<sequence length="141" mass="14664">MSPQIRTRDPRSRAAYAASIGPAARAVVMAVAESSKPLQQVATRPAVHAADPRAALAAAVQLRQAQRQVDQALATYIAWCLVGGITRSAVARALGIRPASLDRLLAPVADLAAARGEDLNPGADGCWRVNRMGFGGEGAAR</sequence>
<dbReference type="EMBL" id="LQOJ01000069">
    <property type="protein sequence ID" value="ORU97248.1"/>
    <property type="molecule type" value="Genomic_DNA"/>
</dbReference>
<reference evidence="1 2" key="1">
    <citation type="submission" date="2016-01" db="EMBL/GenBank/DDBJ databases">
        <title>The new phylogeny of the genus Mycobacterium.</title>
        <authorList>
            <person name="Tarcisio F."/>
            <person name="Conor M."/>
            <person name="Antonella G."/>
            <person name="Elisabetta G."/>
            <person name="Giulia F.S."/>
            <person name="Sara T."/>
            <person name="Anna F."/>
            <person name="Clotilde B."/>
            <person name="Roberto B."/>
            <person name="Veronica D.S."/>
            <person name="Fabio R."/>
            <person name="Monica P."/>
            <person name="Olivier J."/>
            <person name="Enrico T."/>
            <person name="Nicola S."/>
        </authorList>
    </citation>
    <scope>NUCLEOTIDE SEQUENCE [LARGE SCALE GENOMIC DNA]</scope>
    <source>
        <strain evidence="1 2">DSM 44179</strain>
    </source>
</reference>
<evidence type="ECO:0000313" key="2">
    <source>
        <dbReference type="Proteomes" id="UP000193484"/>
    </source>
</evidence>
<dbReference type="STRING" id="1793.AWC04_18365"/>
<dbReference type="AlphaFoldDB" id="A0A1X1QZY5"/>
<comment type="caution">
    <text evidence="1">The sequence shown here is derived from an EMBL/GenBank/DDBJ whole genome shotgun (WGS) entry which is preliminary data.</text>
</comment>
<evidence type="ECO:0000313" key="1">
    <source>
        <dbReference type="EMBL" id="ORU97248.1"/>
    </source>
</evidence>
<dbReference type="RefSeq" id="WP_085100147.1">
    <property type="nucleotide sequence ID" value="NZ_AP022603.1"/>
</dbReference>
<gene>
    <name evidence="1" type="ORF">AWC04_18365</name>
</gene>
<protein>
    <submittedName>
        <fullName evidence="1">Uncharacterized protein</fullName>
    </submittedName>
</protein>
<accession>A0A1X1QZY5</accession>
<dbReference type="Proteomes" id="UP000193484">
    <property type="component" value="Unassembled WGS sequence"/>
</dbReference>
<name>A0A1X1QZY5_MYCFA</name>
<keyword evidence="2" id="KW-1185">Reference proteome</keyword>
<organism evidence="1 2">
    <name type="scientific">Mycolicibacterium fallax</name>
    <name type="common">Mycobacterium fallax</name>
    <dbReference type="NCBI Taxonomy" id="1793"/>
    <lineage>
        <taxon>Bacteria</taxon>
        <taxon>Bacillati</taxon>
        <taxon>Actinomycetota</taxon>
        <taxon>Actinomycetes</taxon>
        <taxon>Mycobacteriales</taxon>
        <taxon>Mycobacteriaceae</taxon>
        <taxon>Mycolicibacterium</taxon>
    </lineage>
</organism>
<proteinExistence type="predicted"/>